<dbReference type="EMBL" id="CP071463">
    <property type="protein sequence ID" value="QSW85630.1"/>
    <property type="molecule type" value="Genomic_DNA"/>
</dbReference>
<name>A0A8A2UAD8_9EURY</name>
<dbReference type="GeneID" id="63182467"/>
<reference evidence="2 3" key="1">
    <citation type="journal article" date="2006" name="Int. J. Syst. Evol. Microbiol.">
        <title>Haloterrigena longa sp. nov. and Haloterrigena limicola sp. nov., extremely halophilic archaea isolated from a salt lake.</title>
        <authorList>
            <person name="Cui H.L."/>
            <person name="Tohty D."/>
            <person name="Zhou P.J."/>
            <person name="Liu S.J."/>
        </authorList>
    </citation>
    <scope>NUCLEOTIDE SEQUENCE [LARGE SCALE GENOMIC DNA]</scope>
    <source>
        <strain evidence="2 3">ABH32</strain>
    </source>
</reference>
<dbReference type="AlphaFoldDB" id="A0A8A2UAD8"/>
<dbReference type="KEGG" id="hlo:J0X27_01945"/>
<feature type="transmembrane region" description="Helical" evidence="1">
    <location>
        <begin position="107"/>
        <end position="138"/>
    </location>
</feature>
<keyword evidence="1" id="KW-1133">Transmembrane helix</keyword>
<dbReference type="Proteomes" id="UP000663191">
    <property type="component" value="Chromosome"/>
</dbReference>
<protein>
    <submittedName>
        <fullName evidence="2">Uncharacterized protein</fullName>
    </submittedName>
</protein>
<accession>A0A8A2UAD8</accession>
<gene>
    <name evidence="2" type="ORF">J0X27_01945</name>
</gene>
<feature type="transmembrane region" description="Helical" evidence="1">
    <location>
        <begin position="267"/>
        <end position="287"/>
    </location>
</feature>
<feature type="transmembrane region" description="Helical" evidence="1">
    <location>
        <begin position="37"/>
        <end position="58"/>
    </location>
</feature>
<feature type="transmembrane region" description="Helical" evidence="1">
    <location>
        <begin position="235"/>
        <end position="255"/>
    </location>
</feature>
<organism evidence="2 3">
    <name type="scientific">Natrinema longum</name>
    <dbReference type="NCBI Taxonomy" id="370324"/>
    <lineage>
        <taxon>Archaea</taxon>
        <taxon>Methanobacteriati</taxon>
        <taxon>Methanobacteriota</taxon>
        <taxon>Stenosarchaea group</taxon>
        <taxon>Halobacteria</taxon>
        <taxon>Halobacteriales</taxon>
        <taxon>Natrialbaceae</taxon>
        <taxon>Natrinema</taxon>
    </lineage>
</organism>
<evidence type="ECO:0000313" key="3">
    <source>
        <dbReference type="Proteomes" id="UP000663191"/>
    </source>
</evidence>
<feature type="transmembrane region" description="Helical" evidence="1">
    <location>
        <begin position="145"/>
        <end position="167"/>
    </location>
</feature>
<evidence type="ECO:0000313" key="2">
    <source>
        <dbReference type="EMBL" id="QSW85630.1"/>
    </source>
</evidence>
<keyword evidence="3" id="KW-1185">Reference proteome</keyword>
<feature type="transmembrane region" description="Helical" evidence="1">
    <location>
        <begin position="7"/>
        <end position="25"/>
    </location>
</feature>
<keyword evidence="1" id="KW-0472">Membrane</keyword>
<dbReference type="RefSeq" id="WP_207270807.1">
    <property type="nucleotide sequence ID" value="NZ_CP071463.1"/>
</dbReference>
<sequence length="312" mass="34457">MPEKALRFYVEFILGPLILLASITLTDKNTLKLAYRWIVATGAIVSLYILAYIINSGLDSIRRVAVGDGIPLAISANYLSSIFGIAIVIATAQILTEYSWKKSRLELIALPVLAFGLILTGSRAAMIGVGLSFILILLSTRSMRILVPTSALGVGSIIIVVVLRSFFNFTGGYRFTLEHILYSIGLLYNLITSSLQEVIQTPMSILFGVGFYRYAPISSPHVVDAGYPHNYLASAIIHIGFPTAIALALLILVTLKQLFILSIFQKESYYLPLATLCSLVVFLMYMMSEGRLTRMYSFWMFAGITQSLIRDI</sequence>
<keyword evidence="1" id="KW-0812">Transmembrane</keyword>
<evidence type="ECO:0000256" key="1">
    <source>
        <dbReference type="SAM" id="Phobius"/>
    </source>
</evidence>
<proteinExistence type="predicted"/>
<feature type="transmembrane region" description="Helical" evidence="1">
    <location>
        <begin position="70"/>
        <end position="95"/>
    </location>
</feature>